<feature type="domain" description="MIT" evidence="3">
    <location>
        <begin position="240"/>
        <end position="305"/>
    </location>
</feature>
<feature type="compositionally biased region" description="Polar residues" evidence="2">
    <location>
        <begin position="822"/>
        <end position="831"/>
    </location>
</feature>
<dbReference type="VEuPathDB" id="FungiDB:BO80DRAFT_3905"/>
<dbReference type="EMBL" id="KZ824419">
    <property type="protein sequence ID" value="RAL06222.1"/>
    <property type="molecule type" value="Genomic_DNA"/>
</dbReference>
<feature type="compositionally biased region" description="Polar residues" evidence="2">
    <location>
        <begin position="1047"/>
        <end position="1056"/>
    </location>
</feature>
<feature type="compositionally biased region" description="Polar residues" evidence="2">
    <location>
        <begin position="720"/>
        <end position="731"/>
    </location>
</feature>
<dbReference type="InterPro" id="IPR007330">
    <property type="entry name" value="MIT_dom"/>
</dbReference>
<feature type="compositionally biased region" description="Basic and acidic residues" evidence="2">
    <location>
        <begin position="99"/>
        <end position="109"/>
    </location>
</feature>
<dbReference type="GeneID" id="37222013"/>
<feature type="region of interest" description="Disordered" evidence="2">
    <location>
        <begin position="1047"/>
        <end position="1066"/>
    </location>
</feature>
<keyword evidence="1" id="KW-0175">Coiled coil</keyword>
<name>A0A395HED2_9EURO</name>
<dbReference type="Proteomes" id="UP000249402">
    <property type="component" value="Unassembled WGS sequence"/>
</dbReference>
<organism evidence="4 5">
    <name type="scientific">Aspergillus ibericus CBS 121593</name>
    <dbReference type="NCBI Taxonomy" id="1448316"/>
    <lineage>
        <taxon>Eukaryota</taxon>
        <taxon>Fungi</taxon>
        <taxon>Dikarya</taxon>
        <taxon>Ascomycota</taxon>
        <taxon>Pezizomycotina</taxon>
        <taxon>Eurotiomycetes</taxon>
        <taxon>Eurotiomycetidae</taxon>
        <taxon>Eurotiales</taxon>
        <taxon>Aspergillaceae</taxon>
        <taxon>Aspergillus</taxon>
        <taxon>Aspergillus subgen. Circumdati</taxon>
    </lineage>
</organism>
<dbReference type="STRING" id="1448316.A0A395HED2"/>
<evidence type="ECO:0000259" key="3">
    <source>
        <dbReference type="Pfam" id="PF04212"/>
    </source>
</evidence>
<evidence type="ECO:0000313" key="5">
    <source>
        <dbReference type="Proteomes" id="UP000249402"/>
    </source>
</evidence>
<feature type="compositionally biased region" description="Polar residues" evidence="2">
    <location>
        <begin position="747"/>
        <end position="758"/>
    </location>
</feature>
<evidence type="ECO:0000256" key="2">
    <source>
        <dbReference type="SAM" id="MobiDB-lite"/>
    </source>
</evidence>
<feature type="compositionally biased region" description="Basic and acidic residues" evidence="2">
    <location>
        <begin position="359"/>
        <end position="374"/>
    </location>
</feature>
<evidence type="ECO:0000313" key="4">
    <source>
        <dbReference type="EMBL" id="RAL06222.1"/>
    </source>
</evidence>
<dbReference type="Gene3D" id="1.20.58.80">
    <property type="entry name" value="Phosphotransferase system, lactose/cellobiose-type IIA subunit"/>
    <property type="match status" value="1"/>
</dbReference>
<feature type="coiled-coil region" evidence="1">
    <location>
        <begin position="526"/>
        <end position="594"/>
    </location>
</feature>
<feature type="compositionally biased region" description="Polar residues" evidence="2">
    <location>
        <begin position="690"/>
        <end position="706"/>
    </location>
</feature>
<feature type="region of interest" description="Disordered" evidence="2">
    <location>
        <begin position="813"/>
        <end position="838"/>
    </location>
</feature>
<sequence length="1173" mass="127540">MSKLKELDGADYISRLGSVTPTKSSLSQIGKSLGGPDGNHIREGLGSLNRWSQSTASSRSSPDYYRRLNESRVSRSPSPSAGHGDYSNDIEGLTSKGRMAPETKFETHDCPQVLGTSNNDDRLPRHNPFQLSIASSHGLSPPFSVDVVAGATTQGMHPASSEVARIPPNLFQNPWMKEHEIKSNFDQKSGGDSSIRPIIEAHSPRAQGPEASLEDSPRLFSGPENGQEKRKRGQSQKAMLSKALQKANTAVLLDNAANFEGAMEAYNDACQLLHLVMLRSDGGEDEKLKLQEIRDTYMIRVTELQRMDFSFRDLDSKALPERPPSQESYGELSHSNHDDRIESSFGEEPISLQRSSHARPVDLPERIAPDWDRTERQSLLPSLLGDSTQIAAESSDSNNRFLAGASRGILENESMGAPVSESLVSGVDTAYGAVQSDLSLLSNHARDVNESTSWLDTIDESGASSPASMHSEASSLYLRHRRSFHPAVGTEAEFDAALDAAVEAAYDEGLEPAMEFGDDRDSNDIVANARRNVEMAKQKVREAEREAQLALTRGREMRRIQEQTALDSVRGLELEYLDEEAEEEERLLEEMTRGYVMDDFEFGIQSKSALPRQSGSGTFPGKMWESLNSSNAMTASATLSPLTEDGTLSLADEKPPEPSVSPSLGRDALSVSTKPALGPISAPSVRARRLSSQYTTELKIETNTDPLTFRPQPVPKDEMASSSGFHQQSRTLGPASALRSASHPNKRNVSVGSFNEDPSGNAGLEKVFYRDDNDPGPSKLPSPTRPIGKVPSAPDNLGKLNTGLASFRLRNVSVSGPEPSAESPNTPSSNAFPAFDTHKGPMAASIQTMPTPTATNISANGLPSGGLNLFDSHIHSPTSPGSPNLMAADAPLPLEPCPESFLLRPFWLMRCIYQTISHPRGGYLSTKLFIPRDVWRVKNVKIKAVEEKVSNCDLLTAALLKLAKVDTYDADAVLEEMQSLEGVLDQVQMSLSKKIGSEVGVQGAMPLFKSAQAFEDTATLDALPSKPSNGPSKSYLTSWRKLRSKNSGLGATTSLPASKDSSKDNLTINTIPMTSMPASQHLRRSTSQLQYNGPNNYMGALARLCDAAQVLDQIAQQVEDPGLKHSSPTLVGLELSTRHAAEFFGFYICRFALNDIGMMLDKFIKRGSEWVLI</sequence>
<dbReference type="PANTHER" id="PTHR37327">
    <property type="entry name" value="CHROMOSOME 1, WHOLE GENOME SHOTGUN SEQUENCE"/>
    <property type="match status" value="1"/>
</dbReference>
<feature type="compositionally biased region" description="Low complexity" evidence="2">
    <location>
        <begin position="52"/>
        <end position="61"/>
    </location>
</feature>
<dbReference type="SUPFAM" id="SSF116846">
    <property type="entry name" value="MIT domain"/>
    <property type="match status" value="1"/>
</dbReference>
<proteinExistence type="predicted"/>
<reference evidence="4 5" key="1">
    <citation type="submission" date="2018-02" db="EMBL/GenBank/DDBJ databases">
        <title>The genomes of Aspergillus section Nigri reveals drivers in fungal speciation.</title>
        <authorList>
            <consortium name="DOE Joint Genome Institute"/>
            <person name="Vesth T.C."/>
            <person name="Nybo J."/>
            <person name="Theobald S."/>
            <person name="Brandl J."/>
            <person name="Frisvad J.C."/>
            <person name="Nielsen K.F."/>
            <person name="Lyhne E.K."/>
            <person name="Kogle M.E."/>
            <person name="Kuo A."/>
            <person name="Riley R."/>
            <person name="Clum A."/>
            <person name="Nolan M."/>
            <person name="Lipzen A."/>
            <person name="Salamov A."/>
            <person name="Henrissat B."/>
            <person name="Wiebenga A."/>
            <person name="De vries R.P."/>
            <person name="Grigoriev I.V."/>
            <person name="Mortensen U.H."/>
            <person name="Andersen M.R."/>
            <person name="Baker S.E."/>
        </authorList>
    </citation>
    <scope>NUCLEOTIDE SEQUENCE [LARGE SCALE GENOMIC DNA]</scope>
    <source>
        <strain evidence="4 5">CBS 121593</strain>
    </source>
</reference>
<feature type="region of interest" description="Disordered" evidence="2">
    <location>
        <begin position="202"/>
        <end position="237"/>
    </location>
</feature>
<gene>
    <name evidence="4" type="ORF">BO80DRAFT_3905</name>
</gene>
<dbReference type="AlphaFoldDB" id="A0A395HED2"/>
<feature type="region of interest" description="Disordered" evidence="2">
    <location>
        <begin position="1"/>
        <end position="124"/>
    </location>
</feature>
<protein>
    <recommendedName>
        <fullName evidence="3">MIT domain-containing protein</fullName>
    </recommendedName>
</protein>
<dbReference type="OrthoDB" id="2245455at2759"/>
<feature type="compositionally biased region" description="Polar residues" evidence="2">
    <location>
        <begin position="17"/>
        <end position="30"/>
    </location>
</feature>
<feature type="region of interest" description="Disordered" evidence="2">
    <location>
        <begin position="316"/>
        <end position="374"/>
    </location>
</feature>
<dbReference type="InterPro" id="IPR036181">
    <property type="entry name" value="MIT_dom_sf"/>
</dbReference>
<keyword evidence="5" id="KW-1185">Reference proteome</keyword>
<evidence type="ECO:0000256" key="1">
    <source>
        <dbReference type="SAM" id="Coils"/>
    </source>
</evidence>
<dbReference type="PANTHER" id="PTHR37327:SF1">
    <property type="entry name" value="MICROTUBULE INTERACTING AND TRANSPORT DOMAIN-CONTAINING PROTEIN"/>
    <property type="match status" value="1"/>
</dbReference>
<feature type="region of interest" description="Disordered" evidence="2">
    <location>
        <begin position="646"/>
        <end position="800"/>
    </location>
</feature>
<accession>A0A395HED2</accession>
<dbReference type="Pfam" id="PF04212">
    <property type="entry name" value="MIT"/>
    <property type="match status" value="1"/>
</dbReference>
<feature type="compositionally biased region" description="Basic and acidic residues" evidence="2">
    <location>
        <begin position="64"/>
        <end position="73"/>
    </location>
</feature>
<dbReference type="RefSeq" id="XP_025580549.1">
    <property type="nucleotide sequence ID" value="XM_025717148.1"/>
</dbReference>